<feature type="non-terminal residue" evidence="1">
    <location>
        <position position="1"/>
    </location>
</feature>
<dbReference type="PANTHER" id="PTHR47784:SF5">
    <property type="entry name" value="STEROL UPTAKE CONTROL PROTEIN 2"/>
    <property type="match status" value="1"/>
</dbReference>
<proteinExistence type="predicted"/>
<name>A0A9P9G3Y8_FUSSL</name>
<dbReference type="Proteomes" id="UP000736672">
    <property type="component" value="Unassembled WGS sequence"/>
</dbReference>
<comment type="caution">
    <text evidence="1">The sequence shown here is derived from an EMBL/GenBank/DDBJ whole genome shotgun (WGS) entry which is preliminary data.</text>
</comment>
<gene>
    <name evidence="1" type="ORF">B0J15DRAFT_409677</name>
</gene>
<dbReference type="AlphaFoldDB" id="A0A9P9G3Y8"/>
<dbReference type="OrthoDB" id="3546279at2759"/>
<evidence type="ECO:0000313" key="1">
    <source>
        <dbReference type="EMBL" id="KAH7231996.1"/>
    </source>
</evidence>
<accession>A0A9P9G3Y8</accession>
<organism evidence="1 2">
    <name type="scientific">Fusarium solani</name>
    <name type="common">Filamentous fungus</name>
    <dbReference type="NCBI Taxonomy" id="169388"/>
    <lineage>
        <taxon>Eukaryota</taxon>
        <taxon>Fungi</taxon>
        <taxon>Dikarya</taxon>
        <taxon>Ascomycota</taxon>
        <taxon>Pezizomycotina</taxon>
        <taxon>Sordariomycetes</taxon>
        <taxon>Hypocreomycetidae</taxon>
        <taxon>Hypocreales</taxon>
        <taxon>Nectriaceae</taxon>
        <taxon>Fusarium</taxon>
        <taxon>Fusarium solani species complex</taxon>
    </lineage>
</organism>
<dbReference type="InterPro" id="IPR053157">
    <property type="entry name" value="Sterol_Uptake_Regulator"/>
</dbReference>
<dbReference type="EMBL" id="JAGTJS010000030">
    <property type="protein sequence ID" value="KAH7231996.1"/>
    <property type="molecule type" value="Genomic_DNA"/>
</dbReference>
<dbReference type="PANTHER" id="PTHR47784">
    <property type="entry name" value="STEROL UPTAKE CONTROL PROTEIN 2"/>
    <property type="match status" value="1"/>
</dbReference>
<protein>
    <submittedName>
        <fullName evidence="1">Uncharacterized protein</fullName>
    </submittedName>
</protein>
<evidence type="ECO:0000313" key="2">
    <source>
        <dbReference type="Proteomes" id="UP000736672"/>
    </source>
</evidence>
<keyword evidence="2" id="KW-1185">Reference proteome</keyword>
<reference evidence="1" key="1">
    <citation type="journal article" date="2021" name="Nat. Commun.">
        <title>Genetic determinants of endophytism in the Arabidopsis root mycobiome.</title>
        <authorList>
            <person name="Mesny F."/>
            <person name="Miyauchi S."/>
            <person name="Thiergart T."/>
            <person name="Pickel B."/>
            <person name="Atanasova L."/>
            <person name="Karlsson M."/>
            <person name="Huettel B."/>
            <person name="Barry K.W."/>
            <person name="Haridas S."/>
            <person name="Chen C."/>
            <person name="Bauer D."/>
            <person name="Andreopoulos W."/>
            <person name="Pangilinan J."/>
            <person name="LaButti K."/>
            <person name="Riley R."/>
            <person name="Lipzen A."/>
            <person name="Clum A."/>
            <person name="Drula E."/>
            <person name="Henrissat B."/>
            <person name="Kohler A."/>
            <person name="Grigoriev I.V."/>
            <person name="Martin F.M."/>
            <person name="Hacquard S."/>
        </authorList>
    </citation>
    <scope>NUCLEOTIDE SEQUENCE</scope>
    <source>
        <strain evidence="1">FSSC 5 MPI-SDFR-AT-0091</strain>
    </source>
</reference>
<sequence>VCGMRDTLAGSINSANCHAIYATSLLLSLNAFAAFPGRKKYQDSHTPIERLADIFSLISGLGAVLRSSQGDIRTGPLKGLFDTYPSDKTGDSVKLLLDRLSELRAMFAALSDSDGKTTSLLISSIDMLTNSITVFDENGALGAPQELRSVFLWPMLVPSGFVTLTRQFHPAALVILAHYSVLLHCAEPFSWFLNTWARSLLDDVVGKLSGSSWICVVNWVVELLSKQSHGT</sequence>
<dbReference type="GO" id="GO:0001228">
    <property type="term" value="F:DNA-binding transcription activator activity, RNA polymerase II-specific"/>
    <property type="evidence" value="ECO:0007669"/>
    <property type="project" value="TreeGrafter"/>
</dbReference>